<dbReference type="PROSITE" id="PS51186">
    <property type="entry name" value="GNAT"/>
    <property type="match status" value="1"/>
</dbReference>
<name>A0ABN2SWX0_9MICO</name>
<dbReference type="InterPro" id="IPR000182">
    <property type="entry name" value="GNAT_dom"/>
</dbReference>
<feature type="domain" description="N-acetyltransferase" evidence="1">
    <location>
        <begin position="2"/>
        <end position="153"/>
    </location>
</feature>
<dbReference type="EMBL" id="BAAAPU010000011">
    <property type="protein sequence ID" value="GAA1993472.1"/>
    <property type="molecule type" value="Genomic_DNA"/>
</dbReference>
<sequence length="153" mass="17310">MLIPREADSEDYKSLRSFDCSPLTAMWQLEVRSLLRDLELWRETVDRHVLVFREPDSEDIAAVLAYRDLLPGYSNSGFFVYALAVDARFRRKGYGTTVLAAALESFSCKCPGCRVTWLVHQDNEPCIALSERFGVAAEPSSEHPDYLVLSTTV</sequence>
<organism evidence="2 3">
    <name type="scientific">Terrabacter lapilli</name>
    <dbReference type="NCBI Taxonomy" id="436231"/>
    <lineage>
        <taxon>Bacteria</taxon>
        <taxon>Bacillati</taxon>
        <taxon>Actinomycetota</taxon>
        <taxon>Actinomycetes</taxon>
        <taxon>Micrococcales</taxon>
        <taxon>Intrasporangiaceae</taxon>
        <taxon>Terrabacter</taxon>
    </lineage>
</organism>
<accession>A0ABN2SWX0</accession>
<reference evidence="2 3" key="1">
    <citation type="journal article" date="2019" name="Int. J. Syst. Evol. Microbiol.">
        <title>The Global Catalogue of Microorganisms (GCM) 10K type strain sequencing project: providing services to taxonomists for standard genome sequencing and annotation.</title>
        <authorList>
            <consortium name="The Broad Institute Genomics Platform"/>
            <consortium name="The Broad Institute Genome Sequencing Center for Infectious Disease"/>
            <person name="Wu L."/>
            <person name="Ma J."/>
        </authorList>
    </citation>
    <scope>NUCLEOTIDE SEQUENCE [LARGE SCALE GENOMIC DNA]</scope>
    <source>
        <strain evidence="2 3">JCM 15628</strain>
    </source>
</reference>
<dbReference type="Pfam" id="PF00583">
    <property type="entry name" value="Acetyltransf_1"/>
    <property type="match status" value="1"/>
</dbReference>
<keyword evidence="3" id="KW-1185">Reference proteome</keyword>
<gene>
    <name evidence="2" type="ORF">GCM10009817_39720</name>
</gene>
<dbReference type="InterPro" id="IPR016181">
    <property type="entry name" value="Acyl_CoA_acyltransferase"/>
</dbReference>
<proteinExistence type="predicted"/>
<evidence type="ECO:0000313" key="2">
    <source>
        <dbReference type="EMBL" id="GAA1993472.1"/>
    </source>
</evidence>
<evidence type="ECO:0000259" key="1">
    <source>
        <dbReference type="PROSITE" id="PS51186"/>
    </source>
</evidence>
<evidence type="ECO:0000313" key="3">
    <source>
        <dbReference type="Proteomes" id="UP001500013"/>
    </source>
</evidence>
<dbReference type="CDD" id="cd04301">
    <property type="entry name" value="NAT_SF"/>
    <property type="match status" value="1"/>
</dbReference>
<dbReference type="SUPFAM" id="SSF55729">
    <property type="entry name" value="Acyl-CoA N-acyltransferases (Nat)"/>
    <property type="match status" value="1"/>
</dbReference>
<dbReference type="Gene3D" id="3.40.630.30">
    <property type="match status" value="1"/>
</dbReference>
<protein>
    <recommendedName>
        <fullName evidence="1">N-acetyltransferase domain-containing protein</fullName>
    </recommendedName>
</protein>
<comment type="caution">
    <text evidence="2">The sequence shown here is derived from an EMBL/GenBank/DDBJ whole genome shotgun (WGS) entry which is preliminary data.</text>
</comment>
<dbReference type="Proteomes" id="UP001500013">
    <property type="component" value="Unassembled WGS sequence"/>
</dbReference>